<keyword evidence="5 7" id="KW-1133">Transmembrane helix</keyword>
<feature type="transmembrane region" description="Helical" evidence="7">
    <location>
        <begin position="89"/>
        <end position="112"/>
    </location>
</feature>
<dbReference type="PANTHER" id="PTHR42718">
    <property type="entry name" value="MAJOR FACILITATOR SUPERFAMILY MULTIDRUG TRANSPORTER MFSC"/>
    <property type="match status" value="1"/>
</dbReference>
<feature type="transmembrane region" description="Helical" evidence="7">
    <location>
        <begin position="343"/>
        <end position="360"/>
    </location>
</feature>
<evidence type="ECO:0000259" key="8">
    <source>
        <dbReference type="PROSITE" id="PS50850"/>
    </source>
</evidence>
<dbReference type="Pfam" id="PF05685">
    <property type="entry name" value="Uma2"/>
    <property type="match status" value="1"/>
</dbReference>
<dbReference type="InterPro" id="IPR008538">
    <property type="entry name" value="Uma2"/>
</dbReference>
<feature type="transmembrane region" description="Helical" evidence="7">
    <location>
        <begin position="21"/>
        <end position="45"/>
    </location>
</feature>
<dbReference type="Gene3D" id="1.20.1250.20">
    <property type="entry name" value="MFS general substrate transporter like domains"/>
    <property type="match status" value="1"/>
</dbReference>
<dbReference type="InterPro" id="IPR011701">
    <property type="entry name" value="MFS"/>
</dbReference>
<dbReference type="InterPro" id="IPR036259">
    <property type="entry name" value="MFS_trans_sf"/>
</dbReference>
<feature type="transmembrane region" description="Helical" evidence="7">
    <location>
        <begin position="372"/>
        <end position="395"/>
    </location>
</feature>
<keyword evidence="6 7" id="KW-0472">Membrane</keyword>
<dbReference type="CDD" id="cd17321">
    <property type="entry name" value="MFS_MMR_MDR_like"/>
    <property type="match status" value="1"/>
</dbReference>
<reference evidence="10" key="1">
    <citation type="journal article" date="2019" name="Int. J. Syst. Evol. Microbiol.">
        <title>The Global Catalogue of Microorganisms (GCM) 10K type strain sequencing project: providing services to taxonomists for standard genome sequencing and annotation.</title>
        <authorList>
            <consortium name="The Broad Institute Genomics Platform"/>
            <consortium name="The Broad Institute Genome Sequencing Center for Infectious Disease"/>
            <person name="Wu L."/>
            <person name="Ma J."/>
        </authorList>
    </citation>
    <scope>NUCLEOTIDE SEQUENCE [LARGE SCALE GENOMIC DNA]</scope>
    <source>
        <strain evidence="10">JCM 9377</strain>
    </source>
</reference>
<dbReference type="RefSeq" id="WP_344826349.1">
    <property type="nucleotide sequence ID" value="NZ_BAAAUV010000005.1"/>
</dbReference>
<sequence length="690" mass="73008">MLRTVAVPETGRRKEAGGRRWWILGVIGMAQLVVVLDATVVNIALPSAQRALGFDDGDRAWIVTAYALAFGSLLLPGGRITDMIGRRAAFMAGLAGFAVASALGGAATGFPLLVVARALQGCFGALLAPAALALLTTTFAEGKDRARAFGVFGALAGSGSAVGLLLGGALTEYLGWRWTLYINLVFIAAALLGAALLLPRTPGDRTVKLDLPGTALITGGLFTLVYGLTNAEQKGWSATETRVLLGAGIVLPLVFFLWQAACRRPLLPPRVLADRNRAASYLSVAIVGAALFSVFLFLTYYLQLNLRYSPIRTGLAFLPMVAALMAASGLATGVLVPRLGPRAVVPGAMALSSAGMYWLTQLDPSRGYAEGVLPALVVIGLGCGGIMAPAMNLATYGVGPRDAGVAAALVNTSMQVGGSIGTALFNTLAATAAADYLTAHEGPAAREGATLHAYGTVYAWAALLFAGGCVLIALFYPPRRRAAEPEPPPWTLDPWSGLLITEDAYLALPRNVARTVEVVDGRVVYAERTPAAHQRVSWNLTVALRLARPGDSRVDIVQSPDMRFSSVFAPPAGETGQRFTVRRPDVAVLRGVRMERPVGSRDVLAAIEISGPHSLTDFAHKRAEYAFEGIPVYLIVVMDGERVHSVEEYRLDWSGRGYQIAAVHRERLAADLGGGLELDLPFTELELLRT</sequence>
<feature type="transmembrane region" description="Helical" evidence="7">
    <location>
        <begin position="314"/>
        <end position="336"/>
    </location>
</feature>
<dbReference type="InterPro" id="IPR012296">
    <property type="entry name" value="Nuclease_put_TT1808"/>
</dbReference>
<dbReference type="CDD" id="cd06260">
    <property type="entry name" value="DUF820-like"/>
    <property type="match status" value="1"/>
</dbReference>
<keyword evidence="10" id="KW-1185">Reference proteome</keyword>
<proteinExistence type="predicted"/>
<feature type="domain" description="Major facilitator superfamily (MFS) profile" evidence="8">
    <location>
        <begin position="23"/>
        <end position="480"/>
    </location>
</feature>
<comment type="subcellular location">
    <subcellularLocation>
        <location evidence="1">Cell membrane</location>
        <topology evidence="1">Multi-pass membrane protein</topology>
    </subcellularLocation>
</comment>
<gene>
    <name evidence="9" type="ORF">GCM10010468_24330</name>
</gene>
<feature type="transmembrane region" description="Helical" evidence="7">
    <location>
        <begin position="241"/>
        <end position="258"/>
    </location>
</feature>
<evidence type="ECO:0000313" key="10">
    <source>
        <dbReference type="Proteomes" id="UP001501237"/>
    </source>
</evidence>
<feature type="transmembrane region" description="Helical" evidence="7">
    <location>
        <begin position="457"/>
        <end position="476"/>
    </location>
</feature>
<evidence type="ECO:0000313" key="9">
    <source>
        <dbReference type="EMBL" id="GAA3207798.1"/>
    </source>
</evidence>
<evidence type="ECO:0000256" key="6">
    <source>
        <dbReference type="ARBA" id="ARBA00023136"/>
    </source>
</evidence>
<dbReference type="PROSITE" id="PS50850">
    <property type="entry name" value="MFS"/>
    <property type="match status" value="1"/>
</dbReference>
<comment type="caution">
    <text evidence="9">The sequence shown here is derived from an EMBL/GenBank/DDBJ whole genome shotgun (WGS) entry which is preliminary data.</text>
</comment>
<feature type="transmembrane region" description="Helical" evidence="7">
    <location>
        <begin position="416"/>
        <end position="437"/>
    </location>
</feature>
<dbReference type="Proteomes" id="UP001501237">
    <property type="component" value="Unassembled WGS sequence"/>
</dbReference>
<dbReference type="InterPro" id="IPR011335">
    <property type="entry name" value="Restrct_endonuc-II-like"/>
</dbReference>
<evidence type="ECO:0000256" key="7">
    <source>
        <dbReference type="SAM" id="Phobius"/>
    </source>
</evidence>
<dbReference type="Gene3D" id="1.20.1720.10">
    <property type="entry name" value="Multidrug resistance protein D"/>
    <property type="match status" value="1"/>
</dbReference>
<dbReference type="EMBL" id="BAAAUV010000005">
    <property type="protein sequence ID" value="GAA3207798.1"/>
    <property type="molecule type" value="Genomic_DNA"/>
</dbReference>
<feature type="transmembrane region" description="Helical" evidence="7">
    <location>
        <begin position="148"/>
        <end position="166"/>
    </location>
</feature>
<feature type="transmembrane region" description="Helical" evidence="7">
    <location>
        <begin position="118"/>
        <end position="136"/>
    </location>
</feature>
<evidence type="ECO:0000256" key="4">
    <source>
        <dbReference type="ARBA" id="ARBA00022692"/>
    </source>
</evidence>
<accession>A0ABP6Q9M3</accession>
<feature type="transmembrane region" description="Helical" evidence="7">
    <location>
        <begin position="279"/>
        <end position="302"/>
    </location>
</feature>
<dbReference type="InterPro" id="IPR020846">
    <property type="entry name" value="MFS_dom"/>
</dbReference>
<dbReference type="PRINTS" id="PR01036">
    <property type="entry name" value="TCRTETB"/>
</dbReference>
<organism evidence="9 10">
    <name type="scientific">Actinocorallia longicatena</name>
    <dbReference type="NCBI Taxonomy" id="111803"/>
    <lineage>
        <taxon>Bacteria</taxon>
        <taxon>Bacillati</taxon>
        <taxon>Actinomycetota</taxon>
        <taxon>Actinomycetes</taxon>
        <taxon>Streptosporangiales</taxon>
        <taxon>Thermomonosporaceae</taxon>
        <taxon>Actinocorallia</taxon>
    </lineage>
</organism>
<dbReference type="SUPFAM" id="SSF52980">
    <property type="entry name" value="Restriction endonuclease-like"/>
    <property type="match status" value="1"/>
</dbReference>
<protein>
    <recommendedName>
        <fullName evidence="8">Major facilitator superfamily (MFS) profile domain-containing protein</fullName>
    </recommendedName>
</protein>
<name>A0ABP6Q9M3_9ACTN</name>
<evidence type="ECO:0000256" key="5">
    <source>
        <dbReference type="ARBA" id="ARBA00022989"/>
    </source>
</evidence>
<evidence type="ECO:0000256" key="1">
    <source>
        <dbReference type="ARBA" id="ARBA00004651"/>
    </source>
</evidence>
<feature type="transmembrane region" description="Helical" evidence="7">
    <location>
        <begin position="60"/>
        <end position="77"/>
    </location>
</feature>
<dbReference type="SUPFAM" id="SSF103473">
    <property type="entry name" value="MFS general substrate transporter"/>
    <property type="match status" value="1"/>
</dbReference>
<dbReference type="Gene3D" id="3.90.1570.10">
    <property type="entry name" value="tt1808, chain A"/>
    <property type="match status" value="1"/>
</dbReference>
<feature type="transmembrane region" description="Helical" evidence="7">
    <location>
        <begin position="211"/>
        <end position="229"/>
    </location>
</feature>
<keyword evidence="3" id="KW-1003">Cell membrane</keyword>
<keyword evidence="4 7" id="KW-0812">Transmembrane</keyword>
<evidence type="ECO:0000256" key="2">
    <source>
        <dbReference type="ARBA" id="ARBA00022448"/>
    </source>
</evidence>
<dbReference type="PANTHER" id="PTHR42718:SF46">
    <property type="entry name" value="BLR6921 PROTEIN"/>
    <property type="match status" value="1"/>
</dbReference>
<feature type="transmembrane region" description="Helical" evidence="7">
    <location>
        <begin position="178"/>
        <end position="199"/>
    </location>
</feature>
<dbReference type="Pfam" id="PF07690">
    <property type="entry name" value="MFS_1"/>
    <property type="match status" value="1"/>
</dbReference>
<evidence type="ECO:0000256" key="3">
    <source>
        <dbReference type="ARBA" id="ARBA00022475"/>
    </source>
</evidence>
<keyword evidence="2" id="KW-0813">Transport</keyword>